<keyword evidence="1" id="KW-0472">Membrane</keyword>
<comment type="caution">
    <text evidence="2">The sequence shown here is derived from an EMBL/GenBank/DDBJ whole genome shotgun (WGS) entry which is preliminary data.</text>
</comment>
<gene>
    <name evidence="2" type="ORF">SDC9_199176</name>
</gene>
<sequence length="121" mass="14234">MKSLNLTKVYFFAALIMMLIIGSNFSVYGQIRTSGFTSEQIALLQPEMTKSEVKRILREPYKMSFNTNEKQELVEDWYYKTSVYIEKWYVITYQCVFVNGKLKSLIQKESPFDIKSVELVD</sequence>
<proteinExistence type="predicted"/>
<organism evidence="2">
    <name type="scientific">bioreactor metagenome</name>
    <dbReference type="NCBI Taxonomy" id="1076179"/>
    <lineage>
        <taxon>unclassified sequences</taxon>
        <taxon>metagenomes</taxon>
        <taxon>ecological metagenomes</taxon>
    </lineage>
</organism>
<evidence type="ECO:0008006" key="3">
    <source>
        <dbReference type="Google" id="ProtNLM"/>
    </source>
</evidence>
<evidence type="ECO:0000256" key="1">
    <source>
        <dbReference type="SAM" id="Phobius"/>
    </source>
</evidence>
<protein>
    <recommendedName>
        <fullName evidence="3">Lipoprotein SmpA/OmlA domain-containing protein</fullName>
    </recommendedName>
</protein>
<keyword evidence="1" id="KW-1133">Transmembrane helix</keyword>
<dbReference type="EMBL" id="VSSQ01116731">
    <property type="protein sequence ID" value="MPN51528.1"/>
    <property type="molecule type" value="Genomic_DNA"/>
</dbReference>
<keyword evidence="1" id="KW-0812">Transmembrane</keyword>
<name>A0A645IJR5_9ZZZZ</name>
<accession>A0A645IJR5</accession>
<dbReference type="AlphaFoldDB" id="A0A645IJR5"/>
<evidence type="ECO:0000313" key="2">
    <source>
        <dbReference type="EMBL" id="MPN51528.1"/>
    </source>
</evidence>
<reference evidence="2" key="1">
    <citation type="submission" date="2019-08" db="EMBL/GenBank/DDBJ databases">
        <authorList>
            <person name="Kucharzyk K."/>
            <person name="Murdoch R.W."/>
            <person name="Higgins S."/>
            <person name="Loffler F."/>
        </authorList>
    </citation>
    <scope>NUCLEOTIDE SEQUENCE</scope>
</reference>
<feature type="transmembrane region" description="Helical" evidence="1">
    <location>
        <begin position="9"/>
        <end position="28"/>
    </location>
</feature>